<dbReference type="PANTHER" id="PTHR24304">
    <property type="entry name" value="CYTOCHROME P450 FAMILY 7"/>
    <property type="match status" value="1"/>
</dbReference>
<dbReference type="InterPro" id="IPR050529">
    <property type="entry name" value="CYP450_sterol_14alpha_dmase"/>
</dbReference>
<gene>
    <name evidence="7" type="ORF">FSP39_014974</name>
</gene>
<evidence type="ECO:0000256" key="2">
    <source>
        <dbReference type="ARBA" id="ARBA00022617"/>
    </source>
</evidence>
<dbReference type="InterPro" id="IPR002403">
    <property type="entry name" value="Cyt_P450_E_grp-IV"/>
</dbReference>
<dbReference type="InterPro" id="IPR036396">
    <property type="entry name" value="Cyt_P450_sf"/>
</dbReference>
<evidence type="ECO:0000313" key="8">
    <source>
        <dbReference type="Proteomes" id="UP001186944"/>
    </source>
</evidence>
<dbReference type="Proteomes" id="UP001186944">
    <property type="component" value="Unassembled WGS sequence"/>
</dbReference>
<dbReference type="PANTHER" id="PTHR24304:SF4">
    <property type="entry name" value="CYTOCHROME P450"/>
    <property type="match status" value="1"/>
</dbReference>
<keyword evidence="8" id="KW-1185">Reference proteome</keyword>
<protein>
    <recommendedName>
        <fullName evidence="9">Cytochrome P450</fullName>
    </recommendedName>
</protein>
<evidence type="ECO:0000256" key="4">
    <source>
        <dbReference type="ARBA" id="ARBA00023004"/>
    </source>
</evidence>
<evidence type="ECO:0000256" key="6">
    <source>
        <dbReference type="PIRSR" id="PIRSR602403-1"/>
    </source>
</evidence>
<keyword evidence="4 6" id="KW-0408">Iron</keyword>
<dbReference type="GO" id="GO:0042632">
    <property type="term" value="P:cholesterol homeostasis"/>
    <property type="evidence" value="ECO:0007669"/>
    <property type="project" value="TreeGrafter"/>
</dbReference>
<evidence type="ECO:0000313" key="7">
    <source>
        <dbReference type="EMBL" id="KAK3102926.1"/>
    </source>
</evidence>
<dbReference type="PRINTS" id="PR00465">
    <property type="entry name" value="EP450IV"/>
</dbReference>
<dbReference type="GO" id="GO:0008395">
    <property type="term" value="F:steroid hydroxylase activity"/>
    <property type="evidence" value="ECO:0007669"/>
    <property type="project" value="TreeGrafter"/>
</dbReference>
<keyword evidence="5" id="KW-0753">Steroid metabolism</keyword>
<evidence type="ECO:0000256" key="5">
    <source>
        <dbReference type="ARBA" id="ARBA00023221"/>
    </source>
</evidence>
<dbReference type="Pfam" id="PF00067">
    <property type="entry name" value="p450"/>
    <property type="match status" value="1"/>
</dbReference>
<keyword evidence="5" id="KW-0443">Lipid metabolism</keyword>
<comment type="caution">
    <text evidence="7">The sequence shown here is derived from an EMBL/GenBank/DDBJ whole genome shotgun (WGS) entry which is preliminary data.</text>
</comment>
<organism evidence="7 8">
    <name type="scientific">Pinctada imbricata</name>
    <name type="common">Atlantic pearl-oyster</name>
    <name type="synonym">Pinctada martensii</name>
    <dbReference type="NCBI Taxonomy" id="66713"/>
    <lineage>
        <taxon>Eukaryota</taxon>
        <taxon>Metazoa</taxon>
        <taxon>Spiralia</taxon>
        <taxon>Lophotrochozoa</taxon>
        <taxon>Mollusca</taxon>
        <taxon>Bivalvia</taxon>
        <taxon>Autobranchia</taxon>
        <taxon>Pteriomorphia</taxon>
        <taxon>Pterioida</taxon>
        <taxon>Pterioidea</taxon>
        <taxon>Pteriidae</taxon>
        <taxon>Pinctada</taxon>
    </lineage>
</organism>
<name>A0AA88YJM0_PINIB</name>
<dbReference type="GO" id="GO:0005506">
    <property type="term" value="F:iron ion binding"/>
    <property type="evidence" value="ECO:0007669"/>
    <property type="project" value="InterPro"/>
</dbReference>
<evidence type="ECO:0000256" key="1">
    <source>
        <dbReference type="ARBA" id="ARBA00010617"/>
    </source>
</evidence>
<dbReference type="Gene3D" id="1.10.630.10">
    <property type="entry name" value="Cytochrome P450"/>
    <property type="match status" value="1"/>
</dbReference>
<dbReference type="GO" id="GO:0006699">
    <property type="term" value="P:bile acid biosynthetic process"/>
    <property type="evidence" value="ECO:0007669"/>
    <property type="project" value="TreeGrafter"/>
</dbReference>
<dbReference type="GO" id="GO:0020037">
    <property type="term" value="F:heme binding"/>
    <property type="evidence" value="ECO:0007669"/>
    <property type="project" value="InterPro"/>
</dbReference>
<evidence type="ECO:0008006" key="9">
    <source>
        <dbReference type="Google" id="ProtNLM"/>
    </source>
</evidence>
<dbReference type="AlphaFoldDB" id="A0AA88YJM0"/>
<comment type="cofactor">
    <cofactor evidence="6">
        <name>heme</name>
        <dbReference type="ChEBI" id="CHEBI:30413"/>
    </cofactor>
</comment>
<dbReference type="InterPro" id="IPR001128">
    <property type="entry name" value="Cyt_P450"/>
</dbReference>
<comment type="similarity">
    <text evidence="1">Belongs to the cytochrome P450 family.</text>
</comment>
<keyword evidence="3 6" id="KW-0479">Metal-binding</keyword>
<dbReference type="GO" id="GO:0016705">
    <property type="term" value="F:oxidoreductase activity, acting on paired donors, with incorporation or reduction of molecular oxygen"/>
    <property type="evidence" value="ECO:0007669"/>
    <property type="project" value="InterPro"/>
</dbReference>
<sequence length="199" mass="23530">MENKEALEALREEVMESIKYKMNDRDDEGRIEFSLEEVDSLKVLDSIIKETLRISGGVFMVRGIAEDTWFEMNDGQKYFLRKGDKVAMYPPAIHRDPEIFENPDEYKFDRFVDRKFYKNGKEVKTPILSFGSLCPGKKYAITQAKWFLLSLVHTFDIELCEGEKTELDVHYYGHEILPPTNEVQMRYRLRKEHENLIFV</sequence>
<dbReference type="SUPFAM" id="SSF48264">
    <property type="entry name" value="Cytochrome P450"/>
    <property type="match status" value="1"/>
</dbReference>
<evidence type="ECO:0000256" key="3">
    <source>
        <dbReference type="ARBA" id="ARBA00022723"/>
    </source>
</evidence>
<proteinExistence type="inferred from homology"/>
<reference evidence="7" key="1">
    <citation type="submission" date="2019-08" db="EMBL/GenBank/DDBJ databases">
        <title>The improved chromosome-level genome for the pearl oyster Pinctada fucata martensii using PacBio sequencing and Hi-C.</title>
        <authorList>
            <person name="Zheng Z."/>
        </authorList>
    </citation>
    <scope>NUCLEOTIDE SEQUENCE</scope>
    <source>
        <strain evidence="7">ZZ-2019</strain>
        <tissue evidence="7">Adductor muscle</tissue>
    </source>
</reference>
<feature type="binding site" description="axial binding residue" evidence="6">
    <location>
        <position position="134"/>
    </location>
    <ligand>
        <name>heme</name>
        <dbReference type="ChEBI" id="CHEBI:30413"/>
    </ligand>
    <ligandPart>
        <name>Fe</name>
        <dbReference type="ChEBI" id="CHEBI:18248"/>
    </ligandPart>
</feature>
<accession>A0AA88YJM0</accession>
<dbReference type="EMBL" id="VSWD01000005">
    <property type="protein sequence ID" value="KAK3102926.1"/>
    <property type="molecule type" value="Genomic_DNA"/>
</dbReference>
<keyword evidence="2 6" id="KW-0349">Heme</keyword>